<dbReference type="Proteomes" id="UP000076023">
    <property type="component" value="Unassembled WGS sequence"/>
</dbReference>
<dbReference type="CDD" id="cd13836">
    <property type="entry name" value="IHF_B"/>
    <property type="match status" value="1"/>
</dbReference>
<dbReference type="RefSeq" id="WP_075079918.1">
    <property type="nucleotide sequence ID" value="NZ_BDCO01000002.1"/>
</dbReference>
<evidence type="ECO:0000256" key="3">
    <source>
        <dbReference type="RuleBase" id="RU003939"/>
    </source>
</evidence>
<dbReference type="Pfam" id="PF00216">
    <property type="entry name" value="Bac_DNA_binding"/>
    <property type="match status" value="1"/>
</dbReference>
<dbReference type="InterPro" id="IPR000119">
    <property type="entry name" value="Hist_DNA-bd"/>
</dbReference>
<dbReference type="GO" id="GO:0005829">
    <property type="term" value="C:cytosol"/>
    <property type="evidence" value="ECO:0007669"/>
    <property type="project" value="TreeGrafter"/>
</dbReference>
<keyword evidence="2" id="KW-0238">DNA-binding</keyword>
<dbReference type="OrthoDB" id="9799835at2"/>
<reference evidence="5" key="1">
    <citation type="journal article" date="2017" name="Genome Announc.">
        <title>Draft Genome Sequence of Terrimicrobium sacchariphilum NM-5T, a Facultative Anaerobic Soil Bacterium of the Class Spartobacteria.</title>
        <authorList>
            <person name="Qiu Y.L."/>
            <person name="Tourlousse D.M."/>
            <person name="Matsuura N."/>
            <person name="Ohashi A."/>
            <person name="Sekiguchi Y."/>
        </authorList>
    </citation>
    <scope>NUCLEOTIDE SEQUENCE [LARGE SCALE GENOMIC DNA]</scope>
    <source>
        <strain evidence="5">NM-5</strain>
    </source>
</reference>
<name>A0A146GAJ1_TERSA</name>
<dbReference type="EMBL" id="BDCO01000002">
    <property type="protein sequence ID" value="GAT34273.1"/>
    <property type="molecule type" value="Genomic_DNA"/>
</dbReference>
<accession>A0A146GAJ1</accession>
<dbReference type="STRING" id="690879.TSACC_22698"/>
<dbReference type="InParanoid" id="A0A146GAJ1"/>
<dbReference type="AlphaFoldDB" id="A0A146GAJ1"/>
<gene>
    <name evidence="4" type="ORF">TSACC_22698</name>
</gene>
<dbReference type="Gene3D" id="4.10.520.10">
    <property type="entry name" value="IHF-like DNA-binding proteins"/>
    <property type="match status" value="1"/>
</dbReference>
<dbReference type="PANTHER" id="PTHR33175">
    <property type="entry name" value="DNA-BINDING PROTEIN HU"/>
    <property type="match status" value="1"/>
</dbReference>
<dbReference type="InterPro" id="IPR010992">
    <property type="entry name" value="IHF-like_DNA-bd_dom_sf"/>
</dbReference>
<evidence type="ECO:0000313" key="5">
    <source>
        <dbReference type="Proteomes" id="UP000076023"/>
    </source>
</evidence>
<evidence type="ECO:0000256" key="1">
    <source>
        <dbReference type="ARBA" id="ARBA00010529"/>
    </source>
</evidence>
<sequence length="114" mass="12772">MANLTKRDLVIRISKETGLVQQDVFDVIQKTLDYITDALANGQDVELRNFGVFEVRLTKSRVGRNPHKPEHDVTIPARATVKFKSGKIMRQRVLLRTDELKNATPGDAETAPSA</sequence>
<dbReference type="SUPFAM" id="SSF47729">
    <property type="entry name" value="IHF-like DNA-binding proteins"/>
    <property type="match status" value="1"/>
</dbReference>
<dbReference type="SMART" id="SM00411">
    <property type="entry name" value="BHL"/>
    <property type="match status" value="1"/>
</dbReference>
<dbReference type="PANTHER" id="PTHR33175:SF2">
    <property type="entry name" value="INTEGRATION HOST FACTOR SUBUNIT ALPHA"/>
    <property type="match status" value="1"/>
</dbReference>
<dbReference type="GO" id="GO:0030527">
    <property type="term" value="F:structural constituent of chromatin"/>
    <property type="evidence" value="ECO:0007669"/>
    <property type="project" value="InterPro"/>
</dbReference>
<keyword evidence="5" id="KW-1185">Reference proteome</keyword>
<evidence type="ECO:0000256" key="2">
    <source>
        <dbReference type="ARBA" id="ARBA00023125"/>
    </source>
</evidence>
<comment type="similarity">
    <text evidence="1 3">Belongs to the bacterial histone-like protein family.</text>
</comment>
<dbReference type="FunCoup" id="A0A146GAJ1">
    <property type="interactions" value="181"/>
</dbReference>
<evidence type="ECO:0000313" key="4">
    <source>
        <dbReference type="EMBL" id="GAT34273.1"/>
    </source>
</evidence>
<organism evidence="4 5">
    <name type="scientific">Terrimicrobium sacchariphilum</name>
    <dbReference type="NCBI Taxonomy" id="690879"/>
    <lineage>
        <taxon>Bacteria</taxon>
        <taxon>Pseudomonadati</taxon>
        <taxon>Verrucomicrobiota</taxon>
        <taxon>Terrimicrobiia</taxon>
        <taxon>Terrimicrobiales</taxon>
        <taxon>Terrimicrobiaceae</taxon>
        <taxon>Terrimicrobium</taxon>
    </lineage>
</organism>
<comment type="caution">
    <text evidence="4">The sequence shown here is derived from an EMBL/GenBank/DDBJ whole genome shotgun (WGS) entry which is preliminary data.</text>
</comment>
<proteinExistence type="inferred from homology"/>
<dbReference type="GO" id="GO:0003677">
    <property type="term" value="F:DNA binding"/>
    <property type="evidence" value="ECO:0007669"/>
    <property type="project" value="UniProtKB-KW"/>
</dbReference>
<protein>
    <submittedName>
        <fullName evidence="4">Integration host factor subunit alpha</fullName>
    </submittedName>
</protein>